<keyword evidence="3" id="KW-1185">Reference proteome</keyword>
<protein>
    <submittedName>
        <fullName evidence="2">Uncharacterized protein</fullName>
    </submittedName>
</protein>
<organism evidence="2 3">
    <name type="scientific">Rhipicephalus sanguineus</name>
    <name type="common">Brown dog tick</name>
    <name type="synonym">Ixodes sanguineus</name>
    <dbReference type="NCBI Taxonomy" id="34632"/>
    <lineage>
        <taxon>Eukaryota</taxon>
        <taxon>Metazoa</taxon>
        <taxon>Ecdysozoa</taxon>
        <taxon>Arthropoda</taxon>
        <taxon>Chelicerata</taxon>
        <taxon>Arachnida</taxon>
        <taxon>Acari</taxon>
        <taxon>Parasitiformes</taxon>
        <taxon>Ixodida</taxon>
        <taxon>Ixodoidea</taxon>
        <taxon>Ixodidae</taxon>
        <taxon>Rhipicephalinae</taxon>
        <taxon>Rhipicephalus</taxon>
        <taxon>Rhipicephalus</taxon>
    </lineage>
</organism>
<evidence type="ECO:0000313" key="3">
    <source>
        <dbReference type="Proteomes" id="UP000821837"/>
    </source>
</evidence>
<sequence length="126" mass="13977">MAIRDNVDIDDMQKAIMATFHHVTSRDDEEPRHEFCPLGSLSWCKYRAAEAEGKAPPPHTECIQAGKNDPKPRKSITPVGDACDDMGTHADAYAEGCVVAHSPPNTVRGLEHRHLHAQPVQMPRCR</sequence>
<proteinExistence type="predicted"/>
<comment type="caution">
    <text evidence="2">The sequence shown here is derived from an EMBL/GenBank/DDBJ whole genome shotgun (WGS) entry which is preliminary data.</text>
</comment>
<reference evidence="2" key="2">
    <citation type="submission" date="2021-09" db="EMBL/GenBank/DDBJ databases">
        <authorList>
            <person name="Jia N."/>
            <person name="Wang J."/>
            <person name="Shi W."/>
            <person name="Du L."/>
            <person name="Sun Y."/>
            <person name="Zhan W."/>
            <person name="Jiang J."/>
            <person name="Wang Q."/>
            <person name="Zhang B."/>
            <person name="Ji P."/>
            <person name="Sakyi L.B."/>
            <person name="Cui X."/>
            <person name="Yuan T."/>
            <person name="Jiang B."/>
            <person name="Yang W."/>
            <person name="Lam T.T.-Y."/>
            <person name="Chang Q."/>
            <person name="Ding S."/>
            <person name="Wang X."/>
            <person name="Zhu J."/>
            <person name="Ruan X."/>
            <person name="Zhao L."/>
            <person name="Wei J."/>
            <person name="Que T."/>
            <person name="Du C."/>
            <person name="Cheng J."/>
            <person name="Dai P."/>
            <person name="Han X."/>
            <person name="Huang E."/>
            <person name="Gao Y."/>
            <person name="Liu J."/>
            <person name="Shao H."/>
            <person name="Ye R."/>
            <person name="Li L."/>
            <person name="Wei W."/>
            <person name="Wang X."/>
            <person name="Wang C."/>
            <person name="Huo Q."/>
            <person name="Li W."/>
            <person name="Guo W."/>
            <person name="Chen H."/>
            <person name="Chen S."/>
            <person name="Zhou L."/>
            <person name="Zhou L."/>
            <person name="Ni X."/>
            <person name="Tian J."/>
            <person name="Zhou Y."/>
            <person name="Sheng Y."/>
            <person name="Liu T."/>
            <person name="Pan Y."/>
            <person name="Xia L."/>
            <person name="Li J."/>
            <person name="Zhao F."/>
            <person name="Cao W."/>
        </authorList>
    </citation>
    <scope>NUCLEOTIDE SEQUENCE</scope>
    <source>
        <strain evidence="2">Rsan-2018</strain>
        <tissue evidence="2">Larvae</tissue>
    </source>
</reference>
<evidence type="ECO:0000313" key="2">
    <source>
        <dbReference type="EMBL" id="KAH7962096.1"/>
    </source>
</evidence>
<feature type="region of interest" description="Disordered" evidence="1">
    <location>
        <begin position="54"/>
        <end position="82"/>
    </location>
</feature>
<dbReference type="EMBL" id="JABSTV010001249">
    <property type="protein sequence ID" value="KAH7962096.1"/>
    <property type="molecule type" value="Genomic_DNA"/>
</dbReference>
<evidence type="ECO:0000256" key="1">
    <source>
        <dbReference type="SAM" id="MobiDB-lite"/>
    </source>
</evidence>
<gene>
    <name evidence="2" type="ORF">HPB52_014377</name>
</gene>
<dbReference type="Proteomes" id="UP000821837">
    <property type="component" value="Chromosome 3"/>
</dbReference>
<dbReference type="AlphaFoldDB" id="A0A9D4Q2T0"/>
<accession>A0A9D4Q2T0</accession>
<reference evidence="2" key="1">
    <citation type="journal article" date="2020" name="Cell">
        <title>Large-Scale Comparative Analyses of Tick Genomes Elucidate Their Genetic Diversity and Vector Capacities.</title>
        <authorList>
            <consortium name="Tick Genome and Microbiome Consortium (TIGMIC)"/>
            <person name="Jia N."/>
            <person name="Wang J."/>
            <person name="Shi W."/>
            <person name="Du L."/>
            <person name="Sun Y."/>
            <person name="Zhan W."/>
            <person name="Jiang J.F."/>
            <person name="Wang Q."/>
            <person name="Zhang B."/>
            <person name="Ji P."/>
            <person name="Bell-Sakyi L."/>
            <person name="Cui X.M."/>
            <person name="Yuan T.T."/>
            <person name="Jiang B.G."/>
            <person name="Yang W.F."/>
            <person name="Lam T.T."/>
            <person name="Chang Q.C."/>
            <person name="Ding S.J."/>
            <person name="Wang X.J."/>
            <person name="Zhu J.G."/>
            <person name="Ruan X.D."/>
            <person name="Zhao L."/>
            <person name="Wei J.T."/>
            <person name="Ye R.Z."/>
            <person name="Que T.C."/>
            <person name="Du C.H."/>
            <person name="Zhou Y.H."/>
            <person name="Cheng J.X."/>
            <person name="Dai P.F."/>
            <person name="Guo W.B."/>
            <person name="Han X.H."/>
            <person name="Huang E.J."/>
            <person name="Li L.F."/>
            <person name="Wei W."/>
            <person name="Gao Y.C."/>
            <person name="Liu J.Z."/>
            <person name="Shao H.Z."/>
            <person name="Wang X."/>
            <person name="Wang C.C."/>
            <person name="Yang T.C."/>
            <person name="Huo Q.B."/>
            <person name="Li W."/>
            <person name="Chen H.Y."/>
            <person name="Chen S.E."/>
            <person name="Zhou L.G."/>
            <person name="Ni X.B."/>
            <person name="Tian J.H."/>
            <person name="Sheng Y."/>
            <person name="Liu T."/>
            <person name="Pan Y.S."/>
            <person name="Xia L.Y."/>
            <person name="Li J."/>
            <person name="Zhao F."/>
            <person name="Cao W.C."/>
        </authorList>
    </citation>
    <scope>NUCLEOTIDE SEQUENCE</scope>
    <source>
        <strain evidence="2">Rsan-2018</strain>
    </source>
</reference>
<name>A0A9D4Q2T0_RHISA</name>